<keyword evidence="3" id="KW-0808">Transferase</keyword>
<dbReference type="Proteomes" id="UP000886520">
    <property type="component" value="Chromosome 8"/>
</dbReference>
<feature type="region of interest" description="Disordered" evidence="9">
    <location>
        <begin position="1"/>
        <end position="21"/>
    </location>
</feature>
<comment type="caution">
    <text evidence="11">The sequence shown here is derived from an EMBL/GenBank/DDBJ whole genome shotgun (WGS) entry which is preliminary data.</text>
</comment>
<evidence type="ECO:0000313" key="11">
    <source>
        <dbReference type="EMBL" id="KAI5076026.1"/>
    </source>
</evidence>
<keyword evidence="6" id="KW-0067">ATP-binding</keyword>
<protein>
    <recommendedName>
        <fullName evidence="1">non-specific serine/threonine protein kinase</fullName>
        <ecNumber evidence="1">2.7.11.1</ecNumber>
    </recommendedName>
</protein>
<dbReference type="InterPro" id="IPR011009">
    <property type="entry name" value="Kinase-like_dom_sf"/>
</dbReference>
<evidence type="ECO:0000259" key="10">
    <source>
        <dbReference type="PROSITE" id="PS50011"/>
    </source>
</evidence>
<comment type="catalytic activity">
    <reaction evidence="8">
        <text>L-seryl-[protein] + ATP = O-phospho-L-seryl-[protein] + ADP + H(+)</text>
        <dbReference type="Rhea" id="RHEA:17989"/>
        <dbReference type="Rhea" id="RHEA-COMP:9863"/>
        <dbReference type="Rhea" id="RHEA-COMP:11604"/>
        <dbReference type="ChEBI" id="CHEBI:15378"/>
        <dbReference type="ChEBI" id="CHEBI:29999"/>
        <dbReference type="ChEBI" id="CHEBI:30616"/>
        <dbReference type="ChEBI" id="CHEBI:83421"/>
        <dbReference type="ChEBI" id="CHEBI:456216"/>
        <dbReference type="EC" id="2.7.11.1"/>
    </reaction>
</comment>
<evidence type="ECO:0000256" key="1">
    <source>
        <dbReference type="ARBA" id="ARBA00012513"/>
    </source>
</evidence>
<keyword evidence="5" id="KW-0418">Kinase</keyword>
<gene>
    <name evidence="11" type="ORF">GOP47_0008091</name>
</gene>
<dbReference type="GO" id="GO:0004674">
    <property type="term" value="F:protein serine/threonine kinase activity"/>
    <property type="evidence" value="ECO:0007669"/>
    <property type="project" value="UniProtKB-KW"/>
</dbReference>
<dbReference type="AlphaFoldDB" id="A0A9D4UY50"/>
<dbReference type="GO" id="GO:0005524">
    <property type="term" value="F:ATP binding"/>
    <property type="evidence" value="ECO:0007669"/>
    <property type="project" value="UniProtKB-KW"/>
</dbReference>
<dbReference type="PROSITE" id="PS50011">
    <property type="entry name" value="PROTEIN_KINASE_DOM"/>
    <property type="match status" value="1"/>
</dbReference>
<dbReference type="Pfam" id="PF00069">
    <property type="entry name" value="Pkinase"/>
    <property type="match status" value="1"/>
</dbReference>
<dbReference type="PROSITE" id="PS00108">
    <property type="entry name" value="PROTEIN_KINASE_ST"/>
    <property type="match status" value="1"/>
</dbReference>
<dbReference type="OrthoDB" id="4062651at2759"/>
<dbReference type="InterPro" id="IPR051824">
    <property type="entry name" value="LRR_Rcpt-Like_S/T_Kinase"/>
</dbReference>
<evidence type="ECO:0000256" key="8">
    <source>
        <dbReference type="ARBA" id="ARBA00048679"/>
    </source>
</evidence>
<accession>A0A9D4UY50</accession>
<dbReference type="InterPro" id="IPR000719">
    <property type="entry name" value="Prot_kinase_dom"/>
</dbReference>
<evidence type="ECO:0000256" key="9">
    <source>
        <dbReference type="SAM" id="MobiDB-lite"/>
    </source>
</evidence>
<feature type="domain" description="Protein kinase" evidence="10">
    <location>
        <begin position="1"/>
        <end position="150"/>
    </location>
</feature>
<proteinExistence type="predicted"/>
<evidence type="ECO:0000256" key="3">
    <source>
        <dbReference type="ARBA" id="ARBA00022679"/>
    </source>
</evidence>
<dbReference type="InterPro" id="IPR008271">
    <property type="entry name" value="Ser/Thr_kinase_AS"/>
</dbReference>
<evidence type="ECO:0000256" key="4">
    <source>
        <dbReference type="ARBA" id="ARBA00022741"/>
    </source>
</evidence>
<reference evidence="11" key="1">
    <citation type="submission" date="2021-01" db="EMBL/GenBank/DDBJ databases">
        <title>Adiantum capillus-veneris genome.</title>
        <authorList>
            <person name="Fang Y."/>
            <person name="Liao Q."/>
        </authorList>
    </citation>
    <scope>NUCLEOTIDE SEQUENCE</scope>
    <source>
        <strain evidence="11">H3</strain>
        <tissue evidence="11">Leaf</tissue>
    </source>
</reference>
<keyword evidence="4" id="KW-0547">Nucleotide-binding</keyword>
<evidence type="ECO:0000256" key="6">
    <source>
        <dbReference type="ARBA" id="ARBA00022840"/>
    </source>
</evidence>
<keyword evidence="2" id="KW-0723">Serine/threonine-protein kinase</keyword>
<dbReference type="PANTHER" id="PTHR48006:SF102">
    <property type="entry name" value="LEUCINE-RICH REPEAT-CONTAINING PROTEIN DDB_G0281931-RELATED"/>
    <property type="match status" value="1"/>
</dbReference>
<sequence length="150" mass="16693">MGNGSLNRWLRGNNRKQDHPNKQAAAAMGLSRESQKRIALGTAKGLLFNHNDCRPNILHRDLKTANVLLDEALEAHVTDFKMARLVSACDAYLTVLCCEHGGHLDMCRYYQTPKCTDKGNVYSFKVVGVFRANDKKATNMVVGSGRQTIE</sequence>
<evidence type="ECO:0000256" key="5">
    <source>
        <dbReference type="ARBA" id="ARBA00022777"/>
    </source>
</evidence>
<evidence type="ECO:0000313" key="12">
    <source>
        <dbReference type="Proteomes" id="UP000886520"/>
    </source>
</evidence>
<evidence type="ECO:0000256" key="2">
    <source>
        <dbReference type="ARBA" id="ARBA00022527"/>
    </source>
</evidence>
<dbReference type="Gene3D" id="1.10.510.10">
    <property type="entry name" value="Transferase(Phosphotransferase) domain 1"/>
    <property type="match status" value="1"/>
</dbReference>
<name>A0A9D4UY50_ADICA</name>
<dbReference type="EC" id="2.7.11.1" evidence="1"/>
<dbReference type="PANTHER" id="PTHR48006">
    <property type="entry name" value="LEUCINE-RICH REPEAT-CONTAINING PROTEIN DDB_G0281931-RELATED"/>
    <property type="match status" value="1"/>
</dbReference>
<comment type="catalytic activity">
    <reaction evidence="7">
        <text>L-threonyl-[protein] + ATP = O-phospho-L-threonyl-[protein] + ADP + H(+)</text>
        <dbReference type="Rhea" id="RHEA:46608"/>
        <dbReference type="Rhea" id="RHEA-COMP:11060"/>
        <dbReference type="Rhea" id="RHEA-COMP:11605"/>
        <dbReference type="ChEBI" id="CHEBI:15378"/>
        <dbReference type="ChEBI" id="CHEBI:30013"/>
        <dbReference type="ChEBI" id="CHEBI:30616"/>
        <dbReference type="ChEBI" id="CHEBI:61977"/>
        <dbReference type="ChEBI" id="CHEBI:456216"/>
        <dbReference type="EC" id="2.7.11.1"/>
    </reaction>
</comment>
<keyword evidence="12" id="KW-1185">Reference proteome</keyword>
<dbReference type="SUPFAM" id="SSF56112">
    <property type="entry name" value="Protein kinase-like (PK-like)"/>
    <property type="match status" value="1"/>
</dbReference>
<dbReference type="EMBL" id="JABFUD020000008">
    <property type="protein sequence ID" value="KAI5076026.1"/>
    <property type="molecule type" value="Genomic_DNA"/>
</dbReference>
<evidence type="ECO:0000256" key="7">
    <source>
        <dbReference type="ARBA" id="ARBA00047899"/>
    </source>
</evidence>
<organism evidence="11 12">
    <name type="scientific">Adiantum capillus-veneris</name>
    <name type="common">Maidenhair fern</name>
    <dbReference type="NCBI Taxonomy" id="13818"/>
    <lineage>
        <taxon>Eukaryota</taxon>
        <taxon>Viridiplantae</taxon>
        <taxon>Streptophyta</taxon>
        <taxon>Embryophyta</taxon>
        <taxon>Tracheophyta</taxon>
        <taxon>Polypodiopsida</taxon>
        <taxon>Polypodiidae</taxon>
        <taxon>Polypodiales</taxon>
        <taxon>Pteridineae</taxon>
        <taxon>Pteridaceae</taxon>
        <taxon>Vittarioideae</taxon>
        <taxon>Adiantum</taxon>
    </lineage>
</organism>